<protein>
    <recommendedName>
        <fullName evidence="7">Peptidase S8/S53 domain-containing protein</fullName>
    </recommendedName>
</protein>
<proteinExistence type="inferred from homology"/>
<dbReference type="PROSITE" id="PS00137">
    <property type="entry name" value="SUBTILASE_HIS"/>
    <property type="match status" value="1"/>
</dbReference>
<evidence type="ECO:0000256" key="6">
    <source>
        <dbReference type="SAM" id="SignalP"/>
    </source>
</evidence>
<organism evidence="8 9">
    <name type="scientific">Entomortierella chlamydospora</name>
    <dbReference type="NCBI Taxonomy" id="101097"/>
    <lineage>
        <taxon>Eukaryota</taxon>
        <taxon>Fungi</taxon>
        <taxon>Fungi incertae sedis</taxon>
        <taxon>Mucoromycota</taxon>
        <taxon>Mortierellomycotina</taxon>
        <taxon>Mortierellomycetes</taxon>
        <taxon>Mortierellales</taxon>
        <taxon>Mortierellaceae</taxon>
        <taxon>Entomortierella</taxon>
    </lineage>
</organism>
<dbReference type="InterPro" id="IPR036852">
    <property type="entry name" value="Peptidase_S8/S53_dom_sf"/>
</dbReference>
<evidence type="ECO:0000256" key="5">
    <source>
        <dbReference type="PROSITE-ProRule" id="PRU01240"/>
    </source>
</evidence>
<dbReference type="InterPro" id="IPR000209">
    <property type="entry name" value="Peptidase_S8/S53_dom"/>
</dbReference>
<dbReference type="InterPro" id="IPR022398">
    <property type="entry name" value="Peptidase_S8_His-AS"/>
</dbReference>
<gene>
    <name evidence="8" type="ORF">BGZ80_006545</name>
</gene>
<dbReference type="AlphaFoldDB" id="A0A9P6MGY2"/>
<evidence type="ECO:0000256" key="4">
    <source>
        <dbReference type="ARBA" id="ARBA00022825"/>
    </source>
</evidence>
<evidence type="ECO:0000313" key="8">
    <source>
        <dbReference type="EMBL" id="KAF9999533.1"/>
    </source>
</evidence>
<feature type="domain" description="Peptidase S8/S53" evidence="7">
    <location>
        <begin position="137"/>
        <end position="240"/>
    </location>
</feature>
<dbReference type="PRINTS" id="PR00723">
    <property type="entry name" value="SUBTILISIN"/>
</dbReference>
<dbReference type="GO" id="GO:0004252">
    <property type="term" value="F:serine-type endopeptidase activity"/>
    <property type="evidence" value="ECO:0007669"/>
    <property type="project" value="InterPro"/>
</dbReference>
<dbReference type="SUPFAM" id="SSF52743">
    <property type="entry name" value="Subtilisin-like"/>
    <property type="match status" value="1"/>
</dbReference>
<keyword evidence="6" id="KW-0732">Signal</keyword>
<name>A0A9P6MGY2_9FUNG</name>
<dbReference type="GO" id="GO:0005615">
    <property type="term" value="C:extracellular space"/>
    <property type="evidence" value="ECO:0007669"/>
    <property type="project" value="TreeGrafter"/>
</dbReference>
<feature type="chain" id="PRO_5040252250" description="Peptidase S8/S53 domain-containing protein" evidence="6">
    <location>
        <begin position="19"/>
        <end position="241"/>
    </location>
</feature>
<dbReference type="GO" id="GO:0006508">
    <property type="term" value="P:proteolysis"/>
    <property type="evidence" value="ECO:0007669"/>
    <property type="project" value="UniProtKB-KW"/>
</dbReference>
<evidence type="ECO:0000313" key="9">
    <source>
        <dbReference type="Proteomes" id="UP000703661"/>
    </source>
</evidence>
<keyword evidence="4" id="KW-0720">Serine protease</keyword>
<dbReference type="Proteomes" id="UP000703661">
    <property type="component" value="Unassembled WGS sequence"/>
</dbReference>
<dbReference type="InterPro" id="IPR050131">
    <property type="entry name" value="Peptidase_S8_subtilisin-like"/>
</dbReference>
<dbReference type="OrthoDB" id="206201at2759"/>
<feature type="non-terminal residue" evidence="8">
    <location>
        <position position="241"/>
    </location>
</feature>
<keyword evidence="3" id="KW-0378">Hydrolase</keyword>
<dbReference type="Pfam" id="PF00082">
    <property type="entry name" value="Peptidase_S8"/>
    <property type="match status" value="1"/>
</dbReference>
<accession>A0A9P6MGY2</accession>
<dbReference type="InterPro" id="IPR023827">
    <property type="entry name" value="Peptidase_S8_Asp-AS"/>
</dbReference>
<dbReference type="InterPro" id="IPR015500">
    <property type="entry name" value="Peptidase_S8_subtilisin-rel"/>
</dbReference>
<comment type="caution">
    <text evidence="5">Lacks conserved residue(s) required for the propagation of feature annotation.</text>
</comment>
<dbReference type="PANTHER" id="PTHR43806">
    <property type="entry name" value="PEPTIDASE S8"/>
    <property type="match status" value="1"/>
</dbReference>
<dbReference type="PROSITE" id="PS51892">
    <property type="entry name" value="SUBTILASE"/>
    <property type="match status" value="1"/>
</dbReference>
<dbReference type="Gene3D" id="3.40.50.200">
    <property type="entry name" value="Peptidase S8/S53 domain"/>
    <property type="match status" value="1"/>
</dbReference>
<dbReference type="EMBL" id="JAAAID010003239">
    <property type="protein sequence ID" value="KAF9999533.1"/>
    <property type="molecule type" value="Genomic_DNA"/>
</dbReference>
<evidence type="ECO:0000259" key="7">
    <source>
        <dbReference type="Pfam" id="PF00082"/>
    </source>
</evidence>
<reference evidence="8" key="1">
    <citation type="journal article" date="2020" name="Fungal Divers.">
        <title>Resolving the Mortierellaceae phylogeny through synthesis of multi-gene phylogenetics and phylogenomics.</title>
        <authorList>
            <person name="Vandepol N."/>
            <person name="Liber J."/>
            <person name="Desiro A."/>
            <person name="Na H."/>
            <person name="Kennedy M."/>
            <person name="Barry K."/>
            <person name="Grigoriev I.V."/>
            <person name="Miller A.N."/>
            <person name="O'Donnell K."/>
            <person name="Stajich J.E."/>
            <person name="Bonito G."/>
        </authorList>
    </citation>
    <scope>NUCLEOTIDE SEQUENCE</scope>
    <source>
        <strain evidence="8">NRRL 2769</strain>
    </source>
</reference>
<dbReference type="PANTHER" id="PTHR43806:SF66">
    <property type="entry name" value="SERIN ENDOPEPTIDASE"/>
    <property type="match status" value="1"/>
</dbReference>
<comment type="caution">
    <text evidence="8">The sequence shown here is derived from an EMBL/GenBank/DDBJ whole genome shotgun (WGS) entry which is preliminary data.</text>
</comment>
<evidence type="ECO:0000256" key="3">
    <source>
        <dbReference type="ARBA" id="ARBA00022801"/>
    </source>
</evidence>
<feature type="signal peptide" evidence="6">
    <location>
        <begin position="1"/>
        <end position="18"/>
    </location>
</feature>
<evidence type="ECO:0000256" key="1">
    <source>
        <dbReference type="ARBA" id="ARBA00011073"/>
    </source>
</evidence>
<keyword evidence="9" id="KW-1185">Reference proteome</keyword>
<sequence>MKVSTILSAIAAATLVSAGKLHLPLPGKTQFVPNAYIIEYESSVNHNTAHDSIRAHNVDFHVRNEYHIFNGAAITVKSDHDGHAISKIPGVKNVWPVALYSIPKAKKGTKKATDPQAVSDHIMTGVKDVHEKYHLTGKGIKVGVIDTGIDYKHPAFAAPGATEGCFARYGKNCRVAHGWDFVGDAYTGRNTPVPDADPMDCFGHGSHVAGIIGGNALNIKVNPKPPQPFVGVAPEVTFGAY</sequence>
<dbReference type="PROSITE" id="PS00136">
    <property type="entry name" value="SUBTILASE_ASP"/>
    <property type="match status" value="1"/>
</dbReference>
<keyword evidence="2" id="KW-0645">Protease</keyword>
<comment type="similarity">
    <text evidence="1 5">Belongs to the peptidase S8 family.</text>
</comment>
<evidence type="ECO:0000256" key="2">
    <source>
        <dbReference type="ARBA" id="ARBA00022670"/>
    </source>
</evidence>